<evidence type="ECO:0000259" key="7">
    <source>
        <dbReference type="PROSITE" id="PS51464"/>
    </source>
</evidence>
<dbReference type="CDD" id="cd04604">
    <property type="entry name" value="CBS_pair_SIS_assoc"/>
    <property type="match status" value="1"/>
</dbReference>
<gene>
    <name evidence="8" type="ORF">REJC140_00941</name>
</gene>
<comment type="caution">
    <text evidence="8">The sequence shown here is derived from an EMBL/GenBank/DDBJ whole genome shotgun (WGS) entry which is preliminary data.</text>
</comment>
<dbReference type="InterPro" id="IPR004800">
    <property type="entry name" value="KdsD/KpsF-type"/>
</dbReference>
<dbReference type="Proteomes" id="UP000606921">
    <property type="component" value="Unassembled WGS sequence"/>
</dbReference>
<keyword evidence="9" id="KW-1185">Reference proteome</keyword>
<evidence type="ECO:0000256" key="3">
    <source>
        <dbReference type="ARBA" id="ARBA00023122"/>
    </source>
</evidence>
<dbReference type="InterPro" id="IPR050986">
    <property type="entry name" value="GutQ/KpsF_isomerases"/>
</dbReference>
<dbReference type="PIRSF" id="PIRSF004692">
    <property type="entry name" value="KdsD_KpsF"/>
    <property type="match status" value="1"/>
</dbReference>
<evidence type="ECO:0000259" key="6">
    <source>
        <dbReference type="PROSITE" id="PS51371"/>
    </source>
</evidence>
<dbReference type="Pfam" id="PF00571">
    <property type="entry name" value="CBS"/>
    <property type="match status" value="2"/>
</dbReference>
<evidence type="ECO:0000256" key="5">
    <source>
        <dbReference type="PROSITE-ProRule" id="PRU00703"/>
    </source>
</evidence>
<dbReference type="InterPro" id="IPR046342">
    <property type="entry name" value="CBS_dom_sf"/>
</dbReference>
<keyword evidence="8" id="KW-0413">Isomerase</keyword>
<dbReference type="InterPro" id="IPR000644">
    <property type="entry name" value="CBS_dom"/>
</dbReference>
<evidence type="ECO:0000256" key="1">
    <source>
        <dbReference type="ARBA" id="ARBA00008165"/>
    </source>
</evidence>
<dbReference type="Pfam" id="PF01380">
    <property type="entry name" value="SIS"/>
    <property type="match status" value="1"/>
</dbReference>
<keyword evidence="3 5" id="KW-0129">CBS domain</keyword>
<dbReference type="EMBL" id="CABFWF030000012">
    <property type="protein sequence ID" value="CAD7040909.1"/>
    <property type="molecule type" value="Genomic_DNA"/>
</dbReference>
<dbReference type="CDD" id="cd05014">
    <property type="entry name" value="SIS_Kpsf"/>
    <property type="match status" value="1"/>
</dbReference>
<dbReference type="Gene3D" id="3.10.580.10">
    <property type="entry name" value="CBS-domain"/>
    <property type="match status" value="1"/>
</dbReference>
<dbReference type="InterPro" id="IPR035474">
    <property type="entry name" value="SIS_Kpsf"/>
</dbReference>
<dbReference type="PROSITE" id="PS51464">
    <property type="entry name" value="SIS"/>
    <property type="match status" value="1"/>
</dbReference>
<feature type="domain" description="CBS" evidence="6">
    <location>
        <begin position="307"/>
        <end position="359"/>
    </location>
</feature>
<dbReference type="NCBIfam" id="TIGR00393">
    <property type="entry name" value="kpsF"/>
    <property type="match status" value="1"/>
</dbReference>
<proteinExistence type="inferred from homology"/>
<dbReference type="PANTHER" id="PTHR42745:SF1">
    <property type="entry name" value="ARABINOSE 5-PHOSPHATE ISOMERASE KDSD"/>
    <property type="match status" value="1"/>
</dbReference>
<evidence type="ECO:0000313" key="9">
    <source>
        <dbReference type="Proteomes" id="UP000606921"/>
    </source>
</evidence>
<dbReference type="SMART" id="SM00116">
    <property type="entry name" value="CBS"/>
    <property type="match status" value="2"/>
</dbReference>
<reference evidence="8 9" key="1">
    <citation type="submission" date="2020-11" db="EMBL/GenBank/DDBJ databases">
        <authorList>
            <person name="Lassalle F."/>
        </authorList>
    </citation>
    <scope>NUCLEOTIDE SEQUENCE [LARGE SCALE GENOMIC DNA]</scope>
    <source>
        <strain evidence="8 9">JC140</strain>
    </source>
</reference>
<feature type="domain" description="CBS" evidence="6">
    <location>
        <begin position="242"/>
        <end position="300"/>
    </location>
</feature>
<accession>A0ABM8PPG7</accession>
<dbReference type="PANTHER" id="PTHR42745">
    <property type="match status" value="1"/>
</dbReference>
<organism evidence="8 9">
    <name type="scientific">Pseudorhizobium endolithicum</name>
    <dbReference type="NCBI Taxonomy" id="1191678"/>
    <lineage>
        <taxon>Bacteria</taxon>
        <taxon>Pseudomonadati</taxon>
        <taxon>Pseudomonadota</taxon>
        <taxon>Alphaproteobacteria</taxon>
        <taxon>Hyphomicrobiales</taxon>
        <taxon>Rhizobiaceae</taxon>
        <taxon>Rhizobium/Agrobacterium group</taxon>
        <taxon>Pseudorhizobium</taxon>
    </lineage>
</organism>
<dbReference type="Gene3D" id="3.40.50.10490">
    <property type="entry name" value="Glucose-6-phosphate isomerase like protein, domain 1"/>
    <property type="match status" value="1"/>
</dbReference>
<dbReference type="GO" id="GO:0016853">
    <property type="term" value="F:isomerase activity"/>
    <property type="evidence" value="ECO:0007669"/>
    <property type="project" value="UniProtKB-KW"/>
</dbReference>
<dbReference type="InterPro" id="IPR046348">
    <property type="entry name" value="SIS_dom_sf"/>
</dbReference>
<keyword evidence="2" id="KW-0677">Repeat</keyword>
<name>A0ABM8PPG7_9HYPH</name>
<dbReference type="PROSITE" id="PS51371">
    <property type="entry name" value="CBS"/>
    <property type="match status" value="2"/>
</dbReference>
<feature type="domain" description="SIS" evidence="7">
    <location>
        <begin position="74"/>
        <end position="217"/>
    </location>
</feature>
<sequence>MWLTLGLPAQSRPFRAMDFAGQKRYMPAMAQQAIQSVRTDVIASALRTISVERQGLEALERALQNGLGQPFQQAVDLVLNLTGRVIVTGVGKSGHIGAKLAASLASTGTPASFVHAAEASHGDLGMISRDDAVIAVSWSGETAELQSIVGYCRRFSIPLIALTAGEVSTLAREASIVLLLPKEQEACPHGLAPTTSTLMQLAVGDALAVALLEARGFTALDFRVFHPGGKLGAMLSHIGDVMHTGDRIPLVPQGTPLPQAVMTLSEMRFGCVGVTDGDGRLCGIVTDGDLARGLNLNLSEMRVDDIMTRNPKTVAEKTLATTAMGLLNKYNISALIVTDEDRRPVGIVHFHDLLRVGVA</sequence>
<protein>
    <submittedName>
        <fullName evidence="8">KpsF/GutQ family sugar-phosphate isomerase</fullName>
    </submittedName>
</protein>
<evidence type="ECO:0000256" key="4">
    <source>
        <dbReference type="PIRNR" id="PIRNR004692"/>
    </source>
</evidence>
<evidence type="ECO:0000313" key="8">
    <source>
        <dbReference type="EMBL" id="CAD7040909.1"/>
    </source>
</evidence>
<dbReference type="InterPro" id="IPR001347">
    <property type="entry name" value="SIS_dom"/>
</dbReference>
<dbReference type="SUPFAM" id="SSF53697">
    <property type="entry name" value="SIS domain"/>
    <property type="match status" value="1"/>
</dbReference>
<comment type="similarity">
    <text evidence="1 4">Belongs to the SIS family. GutQ/KpsF subfamily.</text>
</comment>
<evidence type="ECO:0000256" key="2">
    <source>
        <dbReference type="ARBA" id="ARBA00022737"/>
    </source>
</evidence>